<protein>
    <recommendedName>
        <fullName evidence="3">Retrotransposon gag domain-containing protein</fullName>
    </recommendedName>
</protein>
<organism evidence="4">
    <name type="scientific">Fagus sylvatica</name>
    <name type="common">Beechnut</name>
    <dbReference type="NCBI Taxonomy" id="28930"/>
    <lineage>
        <taxon>Eukaryota</taxon>
        <taxon>Viridiplantae</taxon>
        <taxon>Streptophyta</taxon>
        <taxon>Embryophyta</taxon>
        <taxon>Tracheophyta</taxon>
        <taxon>Spermatophyta</taxon>
        <taxon>Magnoliopsida</taxon>
        <taxon>eudicotyledons</taxon>
        <taxon>Gunneridae</taxon>
        <taxon>Pentapetalae</taxon>
        <taxon>rosids</taxon>
        <taxon>fabids</taxon>
        <taxon>Fagales</taxon>
        <taxon>Fagaceae</taxon>
        <taxon>Fagus</taxon>
    </lineage>
</organism>
<feature type="region of interest" description="Disordered" evidence="2">
    <location>
        <begin position="171"/>
        <end position="219"/>
    </location>
</feature>
<evidence type="ECO:0000259" key="3">
    <source>
        <dbReference type="Pfam" id="PF03732"/>
    </source>
</evidence>
<sequence>MKNSRKGVRLLEGSSSSEEDIEMSPSATSMVDELRSYLDTRIQERMEALNENARTEPPMVQKDDTIQLLLQILDNQDGRMKKLEQAMSNTDQNLVALIQGMSQKITTGGIEIGQGSGQQPQIEVITTNVDIPIGYPVNSTVGPKERPTNIGLNTPVVETHRVEQSQVEQIITESPRVEPPHCEPPRVESPQFEPPRVEQPRMEPPKVDPPRVEQPRVEPPRMEQLQFEPLRVDPPQFEANQKVRFRVELPQRFEPYREQVRFEQPYEFRNEPYVPPRNEPYVSAQNRRNRPRNDYNGQNFPEEDVFDRGVSLEERSRDIGAKPNPRPVQGQDLRDIIFEVIDQALGPGHRRTPRHPYRKPYPERIDREEWPRGFKVPDCTMFLGEDEKIALEHISRFTVKGGEYSNNRNGKLRMFPNSLIGQAFTWYAALPANSISSWEEIEEKFQPHFARSNIGVLMANLARLKQKPDESAEQFIMRNVVQDKIDRNVLKFPEMPQESMAVDVDPFPFVDVNTISVDLSSLMSHRNLYVKNNKAKVNSLQAFGPQERQLVREMSSLKIERSTTTSQSSSAKVSGKSLSIQDDNVHANKGKNVASPTEQLIISYKEMFRKEPLKINSESDEDNTICERCSHILAKCFSRTKKEDDYKPSEVEEPKSIPQSIENSRSEPRSAPQVHSIQSRLGSQREQPKMARSRHDLQHEQPKMARTRHDLQHEQPKMAQSKLGSQYEQPRVARLRPNPHYTLDSRFESIKKPRMMRPPVLETGRWVTLETPRLKPIHKQGYKYGYNPYFSRMTRTQRQKWIRQQAAFHQEYGQRDHCSSRSTTDSNSMEVITGAKAPEYLRGPYVGKEGIAGATTKNIATPVRNGTNHRVQNTKVKSCPNKDSTKTQNNHKSLEKNSENVESETESEEAKASPKPVGPKRGQVVQVWFGRKKRSPRGSKEAEGNQIEAEQSQETQIENVQDSLIENAKDINSIKNAEGIEDIDDVENIEDIEDMEDIENMEDVGDIEDMENIENIEDIDTFENYEGIDDIEVEKTDDMGEMEGSETLESTKNGIQTGEPEIESKEPKNGKTLNCNAFTLPRRIHGNNLGIDQNGNPSRVTIGFEEPLTMEDLFKLSQNLEEIETRPEIENGLDYYVEDVE</sequence>
<feature type="region of interest" description="Disordered" evidence="2">
    <location>
        <begin position="271"/>
        <end position="303"/>
    </location>
</feature>
<accession>A0A2N9EM16</accession>
<keyword evidence="1" id="KW-0175">Coiled coil</keyword>
<feature type="compositionally biased region" description="Polar residues" evidence="2">
    <location>
        <begin position="857"/>
        <end position="876"/>
    </location>
</feature>
<dbReference type="AlphaFoldDB" id="A0A2N9EM16"/>
<name>A0A2N9EM16_FAGSY</name>
<feature type="region of interest" description="Disordered" evidence="2">
    <location>
        <begin position="1"/>
        <end position="28"/>
    </location>
</feature>
<dbReference type="InterPro" id="IPR005162">
    <property type="entry name" value="Retrotrans_gag_dom"/>
</dbReference>
<feature type="compositionally biased region" description="Basic and acidic residues" evidence="2">
    <location>
        <begin position="195"/>
        <end position="219"/>
    </location>
</feature>
<feature type="compositionally biased region" description="Basic and acidic residues" evidence="2">
    <location>
        <begin position="686"/>
        <end position="716"/>
    </location>
</feature>
<feature type="coiled-coil region" evidence="1">
    <location>
        <begin position="66"/>
        <end position="93"/>
    </location>
</feature>
<reference evidence="4" key="1">
    <citation type="submission" date="2018-02" db="EMBL/GenBank/DDBJ databases">
        <authorList>
            <person name="Cohen D.B."/>
            <person name="Kent A.D."/>
        </authorList>
    </citation>
    <scope>NUCLEOTIDE SEQUENCE</scope>
</reference>
<dbReference type="EMBL" id="OIVN01000185">
    <property type="protein sequence ID" value="SPC75863.1"/>
    <property type="molecule type" value="Genomic_DNA"/>
</dbReference>
<evidence type="ECO:0000256" key="1">
    <source>
        <dbReference type="SAM" id="Coils"/>
    </source>
</evidence>
<feature type="compositionally biased region" description="Polar residues" evidence="2">
    <location>
        <begin position="1047"/>
        <end position="1056"/>
    </location>
</feature>
<feature type="region of interest" description="Disordered" evidence="2">
    <location>
        <begin position="857"/>
        <end position="956"/>
    </location>
</feature>
<feature type="region of interest" description="Disordered" evidence="2">
    <location>
        <begin position="558"/>
        <end position="579"/>
    </location>
</feature>
<feature type="region of interest" description="Disordered" evidence="2">
    <location>
        <begin position="641"/>
        <end position="739"/>
    </location>
</feature>
<proteinExistence type="predicted"/>
<feature type="compositionally biased region" description="Polar residues" evidence="2">
    <location>
        <begin position="673"/>
        <end position="685"/>
    </location>
</feature>
<evidence type="ECO:0000313" key="4">
    <source>
        <dbReference type="EMBL" id="SPC75863.1"/>
    </source>
</evidence>
<evidence type="ECO:0000256" key="2">
    <source>
        <dbReference type="SAM" id="MobiDB-lite"/>
    </source>
</evidence>
<dbReference type="Pfam" id="PF03732">
    <property type="entry name" value="Retrotrans_gag"/>
    <property type="match status" value="1"/>
</dbReference>
<feature type="domain" description="Retrotransposon gag" evidence="3">
    <location>
        <begin position="413"/>
        <end position="478"/>
    </location>
</feature>
<feature type="compositionally biased region" description="Low complexity" evidence="2">
    <location>
        <begin position="562"/>
        <end position="579"/>
    </location>
</feature>
<feature type="compositionally biased region" description="Basic and acidic residues" evidence="2">
    <location>
        <begin position="641"/>
        <end position="655"/>
    </location>
</feature>
<gene>
    <name evidence="4" type="ORF">FSB_LOCUS3745</name>
</gene>
<feature type="region of interest" description="Disordered" evidence="2">
    <location>
        <begin position="1040"/>
        <end position="1071"/>
    </location>
</feature>
<feature type="compositionally biased region" description="Basic and acidic residues" evidence="2">
    <location>
        <begin position="175"/>
        <end position="186"/>
    </location>
</feature>